<evidence type="ECO:0000259" key="1">
    <source>
        <dbReference type="Pfam" id="PF07883"/>
    </source>
</evidence>
<evidence type="ECO:0000313" key="2">
    <source>
        <dbReference type="EMBL" id="MCP1727571.1"/>
    </source>
</evidence>
<organism evidence="2 3">
    <name type="scientific">Natronospira proteinivora</name>
    <dbReference type="NCBI Taxonomy" id="1807133"/>
    <lineage>
        <taxon>Bacteria</taxon>
        <taxon>Pseudomonadati</taxon>
        <taxon>Pseudomonadota</taxon>
        <taxon>Gammaproteobacteria</taxon>
        <taxon>Natronospirales</taxon>
        <taxon>Natronospiraceae</taxon>
        <taxon>Natronospira</taxon>
    </lineage>
</organism>
<name>A0ABT1G8C0_9GAMM</name>
<dbReference type="InterPro" id="IPR014710">
    <property type="entry name" value="RmlC-like_jellyroll"/>
</dbReference>
<reference evidence="2 3" key="1">
    <citation type="submission" date="2022-03" db="EMBL/GenBank/DDBJ databases">
        <title>Genomic Encyclopedia of Type Strains, Phase III (KMG-III): the genomes of soil and plant-associated and newly described type strains.</title>
        <authorList>
            <person name="Whitman W."/>
        </authorList>
    </citation>
    <scope>NUCLEOTIDE SEQUENCE [LARGE SCALE GENOMIC DNA]</scope>
    <source>
        <strain evidence="2 3">BSker1</strain>
    </source>
</reference>
<dbReference type="Proteomes" id="UP001523550">
    <property type="component" value="Unassembled WGS sequence"/>
</dbReference>
<dbReference type="SUPFAM" id="SSF51182">
    <property type="entry name" value="RmlC-like cupins"/>
    <property type="match status" value="1"/>
</dbReference>
<protein>
    <submittedName>
        <fullName evidence="2">Mannose-6-phosphate isomerase-like protein (Cupin superfamily)</fullName>
    </submittedName>
</protein>
<dbReference type="RefSeq" id="WP_253447967.1">
    <property type="nucleotide sequence ID" value="NZ_JALJYF010000002.1"/>
</dbReference>
<dbReference type="EMBL" id="JALJYF010000002">
    <property type="protein sequence ID" value="MCP1727571.1"/>
    <property type="molecule type" value="Genomic_DNA"/>
</dbReference>
<dbReference type="Pfam" id="PF07883">
    <property type="entry name" value="Cupin_2"/>
    <property type="match status" value="1"/>
</dbReference>
<dbReference type="InterPro" id="IPR011051">
    <property type="entry name" value="RmlC_Cupin_sf"/>
</dbReference>
<proteinExistence type="predicted"/>
<comment type="caution">
    <text evidence="2">The sequence shown here is derived from an EMBL/GenBank/DDBJ whole genome shotgun (WGS) entry which is preliminary data.</text>
</comment>
<dbReference type="InterPro" id="IPR013096">
    <property type="entry name" value="Cupin_2"/>
</dbReference>
<dbReference type="Gene3D" id="2.60.120.10">
    <property type="entry name" value="Jelly Rolls"/>
    <property type="match status" value="1"/>
</dbReference>
<gene>
    <name evidence="2" type="ORF">J2T60_001571</name>
</gene>
<sequence length="109" mass="12234">MTKRLTRSNALGMISDNKDMPFAEVFRHGTLQVEIYKPDGVDYQKPHARDEVYVIISGSGQFINGADKQPFEAGEVLFVPAGAEHRFENFTDDFATWVFFFGPEGGIVD</sequence>
<keyword evidence="3" id="KW-1185">Reference proteome</keyword>
<feature type="domain" description="Cupin type-2" evidence="1">
    <location>
        <begin position="34"/>
        <end position="99"/>
    </location>
</feature>
<accession>A0ABT1G8C0</accession>
<evidence type="ECO:0000313" key="3">
    <source>
        <dbReference type="Proteomes" id="UP001523550"/>
    </source>
</evidence>